<dbReference type="SUPFAM" id="SSF81464">
    <property type="entry name" value="Cytochrome c oxidase subunit II-like, transmembrane region"/>
    <property type="match status" value="1"/>
</dbReference>
<dbReference type="RefSeq" id="YP_005090329.1">
    <property type="nucleotide sequence ID" value="NC_016739.1"/>
</dbReference>
<keyword evidence="3 13" id="KW-0813">Transport</keyword>
<evidence type="ECO:0000256" key="2">
    <source>
        <dbReference type="ARBA" id="ARBA00007866"/>
    </source>
</evidence>
<dbReference type="PANTHER" id="PTHR22888:SF9">
    <property type="entry name" value="CYTOCHROME C OXIDASE SUBUNIT 2"/>
    <property type="match status" value="1"/>
</dbReference>
<feature type="transmembrane region" description="Helical" evidence="14">
    <location>
        <begin position="42"/>
        <end position="67"/>
    </location>
</feature>
<keyword evidence="13" id="KW-0999">Mitochondrion inner membrane</keyword>
<dbReference type="InterPro" id="IPR001505">
    <property type="entry name" value="Copper_CuA"/>
</dbReference>
<dbReference type="PROSITE" id="PS50999">
    <property type="entry name" value="COX2_TM"/>
    <property type="match status" value="1"/>
</dbReference>
<dbReference type="InterPro" id="IPR034210">
    <property type="entry name" value="CcO_II_C"/>
</dbReference>
<evidence type="ECO:0000256" key="11">
    <source>
        <dbReference type="ARBA" id="ARBA00023136"/>
    </source>
</evidence>
<reference evidence="17" key="1">
    <citation type="journal article" date="2011" name="Gene">
        <title>Complex repeat structures and novel features in the mitochondrial genomes of the diatoms Phaeodactylum tricornutum and Thalassiosira pseudonana.</title>
        <authorList>
            <person name="Oudot-Le Secq M.P."/>
            <person name="Green B.R."/>
        </authorList>
    </citation>
    <scope>NUCLEOTIDE SEQUENCE</scope>
</reference>
<organism evidence="17">
    <name type="scientific">Phaeodactylum tricornutum</name>
    <name type="common">Diatom</name>
    <dbReference type="NCBI Taxonomy" id="2850"/>
    <lineage>
        <taxon>Eukaryota</taxon>
        <taxon>Sar</taxon>
        <taxon>Stramenopiles</taxon>
        <taxon>Ochrophyta</taxon>
        <taxon>Bacillariophyta</taxon>
        <taxon>Bacillariophyceae</taxon>
        <taxon>Bacillariophycidae</taxon>
        <taxon>Naviculales</taxon>
        <taxon>Phaeodactylaceae</taxon>
        <taxon>Phaeodactylum</taxon>
    </lineage>
</organism>
<name>F1DGM7_PHATR</name>
<proteinExistence type="inferred from homology"/>
<dbReference type="EMBL" id="MN956530">
    <property type="protein sequence ID" value="QII42411.1"/>
    <property type="molecule type" value="Genomic_DNA"/>
</dbReference>
<dbReference type="InterPro" id="IPR045187">
    <property type="entry name" value="CcO_II"/>
</dbReference>
<feature type="transmembrane region" description="Helical" evidence="14">
    <location>
        <begin position="87"/>
        <end position="112"/>
    </location>
</feature>
<evidence type="ECO:0000256" key="1">
    <source>
        <dbReference type="ARBA" id="ARBA00004141"/>
    </source>
</evidence>
<keyword evidence="4 13" id="KW-0679">Respiratory chain</keyword>
<dbReference type="Gene3D" id="1.10.287.90">
    <property type="match status" value="1"/>
</dbReference>
<comment type="similarity">
    <text evidence="2 13">Belongs to the cytochrome c oxidase subunit 2 family.</text>
</comment>
<evidence type="ECO:0000256" key="13">
    <source>
        <dbReference type="RuleBase" id="RU000457"/>
    </source>
</evidence>
<keyword evidence="13 17" id="KW-0496">Mitochondrion</keyword>
<dbReference type="AlphaFoldDB" id="F1DGM7"/>
<evidence type="ECO:0000259" key="15">
    <source>
        <dbReference type="PROSITE" id="PS50857"/>
    </source>
</evidence>
<keyword evidence="8 13" id="KW-0249">Electron transport</keyword>
<geneLocation type="mitochondrion" evidence="17"/>
<evidence type="ECO:0000313" key="18">
    <source>
        <dbReference type="EMBL" id="QII42411.1"/>
    </source>
</evidence>
<dbReference type="Pfam" id="PF02790">
    <property type="entry name" value="COX2_TM"/>
    <property type="match status" value="1"/>
</dbReference>
<feature type="domain" description="Cytochrome oxidase subunit II transmembrane region profile" evidence="16">
    <location>
        <begin position="23"/>
        <end position="118"/>
    </location>
</feature>
<comment type="subcellular location">
    <subcellularLocation>
        <location evidence="1">Membrane</location>
        <topology evidence="1">Multi-pass membrane protein</topology>
    </subcellularLocation>
    <subcellularLocation>
        <location evidence="13">Mitochondrion inner membrane</location>
        <topology evidence="13">Multi-pass membrane protein</topology>
    </subcellularLocation>
</comment>
<evidence type="ECO:0000256" key="10">
    <source>
        <dbReference type="ARBA" id="ARBA00023008"/>
    </source>
</evidence>
<sequence>MNTNIAKVIMKTLINSSAWLGDAAVSYQLGFQDPATSTMEGIYLFNLHLLFIIISIVVLVAWLLFAITKNFTEIENSTVATFTHSNVIEIIWTSIPALILLSLASPSFSLLYSLDEISNPELTLKILGHQWYWSYEISDFNSCSETTQNLKYSTYMLTNEFLKENSTVGFFRVLETNKRVVLPTNTHLRLLITAVDVLHSWTIPSFGVKVDACPGRLNQANLFIKRFGVFFGQCSEICGVNHGFMPIVLLAMPSVQYHYLIMTNLEFN</sequence>
<dbReference type="PROSITE" id="PS00078">
    <property type="entry name" value="COX2"/>
    <property type="match status" value="1"/>
</dbReference>
<evidence type="ECO:0000256" key="14">
    <source>
        <dbReference type="SAM" id="Phobius"/>
    </source>
</evidence>
<dbReference type="InterPro" id="IPR008972">
    <property type="entry name" value="Cupredoxin"/>
</dbReference>
<dbReference type="GO" id="GO:0005743">
    <property type="term" value="C:mitochondrial inner membrane"/>
    <property type="evidence" value="ECO:0007669"/>
    <property type="project" value="UniProtKB-SubCell"/>
</dbReference>
<keyword evidence="5 13" id="KW-0812">Transmembrane</keyword>
<comment type="catalytic activity">
    <reaction evidence="12">
        <text>4 Fe(II)-[cytochrome c] + O2 + 8 H(+)(in) = 4 Fe(III)-[cytochrome c] + 2 H2O + 4 H(+)(out)</text>
        <dbReference type="Rhea" id="RHEA:11436"/>
        <dbReference type="Rhea" id="RHEA-COMP:10350"/>
        <dbReference type="Rhea" id="RHEA-COMP:14399"/>
        <dbReference type="ChEBI" id="CHEBI:15377"/>
        <dbReference type="ChEBI" id="CHEBI:15378"/>
        <dbReference type="ChEBI" id="CHEBI:15379"/>
        <dbReference type="ChEBI" id="CHEBI:29033"/>
        <dbReference type="ChEBI" id="CHEBI:29034"/>
        <dbReference type="EC" id="7.1.1.9"/>
    </reaction>
    <physiologicalReaction direction="left-to-right" evidence="12">
        <dbReference type="Rhea" id="RHEA:11437"/>
    </physiologicalReaction>
</comment>
<evidence type="ECO:0000256" key="8">
    <source>
        <dbReference type="ARBA" id="ARBA00022982"/>
    </source>
</evidence>
<evidence type="ECO:0000256" key="7">
    <source>
        <dbReference type="ARBA" id="ARBA00022967"/>
    </source>
</evidence>
<dbReference type="GO" id="GO:0042773">
    <property type="term" value="P:ATP synthesis coupled electron transport"/>
    <property type="evidence" value="ECO:0007669"/>
    <property type="project" value="TreeGrafter"/>
</dbReference>
<gene>
    <name evidence="17" type="primary">cox2</name>
</gene>
<protein>
    <recommendedName>
        <fullName evidence="13">Cytochrome c oxidase subunit 2</fullName>
    </recommendedName>
</protein>
<dbReference type="Gene3D" id="2.60.40.420">
    <property type="entry name" value="Cupredoxins - blue copper proteins"/>
    <property type="match status" value="1"/>
</dbReference>
<reference evidence="17" key="2">
    <citation type="submission" date="2011-01" db="EMBL/GenBank/DDBJ databases">
        <authorList>
            <person name="Oudot-Le Secq M.-P."/>
            <person name="Green B.R."/>
        </authorList>
    </citation>
    <scope>NUCLEOTIDE SEQUENCE</scope>
</reference>
<comment type="cofactor">
    <cofactor evidence="13">
        <name>Cu cation</name>
        <dbReference type="ChEBI" id="CHEBI:23378"/>
    </cofactor>
    <text evidence="13">Binds a copper A center.</text>
</comment>
<keyword evidence="7" id="KW-1278">Translocase</keyword>
<evidence type="ECO:0000256" key="9">
    <source>
        <dbReference type="ARBA" id="ARBA00022989"/>
    </source>
</evidence>
<evidence type="ECO:0000259" key="16">
    <source>
        <dbReference type="PROSITE" id="PS50999"/>
    </source>
</evidence>
<dbReference type="SUPFAM" id="SSF49503">
    <property type="entry name" value="Cupredoxins"/>
    <property type="match status" value="1"/>
</dbReference>
<evidence type="ECO:0000256" key="12">
    <source>
        <dbReference type="ARBA" id="ARBA00049512"/>
    </source>
</evidence>
<evidence type="ECO:0000256" key="5">
    <source>
        <dbReference type="ARBA" id="ARBA00022692"/>
    </source>
</evidence>
<comment type="function">
    <text evidence="13">Component of the cytochrome c oxidase, the last enzyme in the mitochondrial electron transport chain which drives oxidative phosphorylation. The respiratory chain contains 3 multisubunit complexes succinate dehydrogenase (complex II, CII), ubiquinol-cytochrome c oxidoreductase (cytochrome b-c1 complex, complex III, CIII) and cytochrome c oxidase (complex IV, CIV), that cooperate to transfer electrons derived from NADH and succinate to molecular oxygen, creating an electrochemical gradient over the inner membrane that drives transmembrane transport and the ATP synthase. Cytochrome c oxidase is the component of the respiratory chain that catalyzes the reduction of oxygen to water. Electrons originating from reduced cytochrome c in the intermembrane space (IMS) are transferred via the dinuclear copper A center (CU(A)) of subunit 2 and heme A of subunit 1 to the active site in subunit 1, a binuclear center (BNC) formed by heme A3 and copper B (CU(B)). The BNC reduces molecular oxygen to 2 water molecules using 4 electrons from cytochrome c in the IMS and 4 protons from the mitochondrial matrix.</text>
</comment>
<dbReference type="PRINTS" id="PR01166">
    <property type="entry name" value="CYCOXIDASEII"/>
</dbReference>
<dbReference type="InterPro" id="IPR002429">
    <property type="entry name" value="CcO_II-like_C"/>
</dbReference>
<feature type="domain" description="Cytochrome oxidase subunit II copper A binding" evidence="15">
    <location>
        <begin position="119"/>
        <end position="263"/>
    </location>
</feature>
<dbReference type="GeneID" id="11542545"/>
<keyword evidence="6 13" id="KW-0479">Metal-binding</keyword>
<evidence type="ECO:0000256" key="4">
    <source>
        <dbReference type="ARBA" id="ARBA00022660"/>
    </source>
</evidence>
<dbReference type="CDD" id="cd13912">
    <property type="entry name" value="CcO_II_C"/>
    <property type="match status" value="1"/>
</dbReference>
<evidence type="ECO:0000313" key="17">
    <source>
        <dbReference type="EMBL" id="ADY18505.1"/>
    </source>
</evidence>
<keyword evidence="9 14" id="KW-1133">Transmembrane helix</keyword>
<keyword evidence="10 13" id="KW-0186">Copper</keyword>
<dbReference type="PANTHER" id="PTHR22888">
    <property type="entry name" value="CYTOCHROME C OXIDASE, SUBUNIT II"/>
    <property type="match status" value="1"/>
</dbReference>
<evidence type="ECO:0000256" key="6">
    <source>
        <dbReference type="ARBA" id="ARBA00022723"/>
    </source>
</evidence>
<dbReference type="GO" id="GO:0005507">
    <property type="term" value="F:copper ion binding"/>
    <property type="evidence" value="ECO:0007669"/>
    <property type="project" value="InterPro"/>
</dbReference>
<dbReference type="InterPro" id="IPR036257">
    <property type="entry name" value="Cyt_c_oxidase_su2_TM_sf"/>
</dbReference>
<reference evidence="18" key="3">
    <citation type="submission" date="2020-01" db="EMBL/GenBank/DDBJ databases">
        <authorList>
            <person name="Liu L."/>
        </authorList>
    </citation>
    <scope>NUCLEOTIDE SEQUENCE</scope>
    <source>
        <strain evidence="18">ICE-H</strain>
    </source>
</reference>
<evidence type="ECO:0000256" key="3">
    <source>
        <dbReference type="ARBA" id="ARBA00022448"/>
    </source>
</evidence>
<dbReference type="PROSITE" id="PS50857">
    <property type="entry name" value="COX2_CUA"/>
    <property type="match status" value="1"/>
</dbReference>
<accession>F1DGM7</accession>
<dbReference type="GO" id="GO:0004129">
    <property type="term" value="F:cytochrome-c oxidase activity"/>
    <property type="evidence" value="ECO:0007669"/>
    <property type="project" value="UniProtKB-EC"/>
</dbReference>
<dbReference type="EMBL" id="HQ840789">
    <property type="protein sequence ID" value="ADY18505.1"/>
    <property type="molecule type" value="Genomic_DNA"/>
</dbReference>
<dbReference type="InterPro" id="IPR011759">
    <property type="entry name" value="Cyt_c_oxidase_su2_TM_dom"/>
</dbReference>
<dbReference type="Pfam" id="PF00116">
    <property type="entry name" value="COX2"/>
    <property type="match status" value="1"/>
</dbReference>
<keyword evidence="11 13" id="KW-0472">Membrane</keyword>